<evidence type="ECO:0000259" key="1">
    <source>
        <dbReference type="PROSITE" id="PS51186"/>
    </source>
</evidence>
<dbReference type="Pfam" id="PF13508">
    <property type="entry name" value="Acetyltransf_7"/>
    <property type="match status" value="1"/>
</dbReference>
<dbReference type="AlphaFoldDB" id="A0AAN6IEC5"/>
<dbReference type="PROSITE" id="PS51186">
    <property type="entry name" value="GNAT"/>
    <property type="match status" value="1"/>
</dbReference>
<name>A0AAN6IEC5_9EURO</name>
<dbReference type="InterPro" id="IPR000182">
    <property type="entry name" value="GNAT_dom"/>
</dbReference>
<proteinExistence type="predicted"/>
<keyword evidence="3" id="KW-1185">Reference proteome</keyword>
<dbReference type="SUPFAM" id="SSF55729">
    <property type="entry name" value="Acyl-CoA N-acyltransferases (Nat)"/>
    <property type="match status" value="1"/>
</dbReference>
<dbReference type="InterPro" id="IPR052523">
    <property type="entry name" value="Trichothecene_AcTrans"/>
</dbReference>
<dbReference type="Proteomes" id="UP001203852">
    <property type="component" value="Unassembled WGS sequence"/>
</dbReference>
<gene>
    <name evidence="2" type="ORF">EDD36DRAFT_464612</name>
</gene>
<evidence type="ECO:0000313" key="3">
    <source>
        <dbReference type="Proteomes" id="UP001203852"/>
    </source>
</evidence>
<dbReference type="GO" id="GO:0016747">
    <property type="term" value="F:acyltransferase activity, transferring groups other than amino-acyl groups"/>
    <property type="evidence" value="ECO:0007669"/>
    <property type="project" value="InterPro"/>
</dbReference>
<dbReference type="PANTHER" id="PTHR42791">
    <property type="entry name" value="GNAT FAMILY ACETYLTRANSFERASE"/>
    <property type="match status" value="1"/>
</dbReference>
<sequence>MSESQPLLSTSNTVGLSSTPSFTLRRARWGDLRGAARACSLAFWDDVLFGGILHPRRKEYPLDNDKYWYRRFVVDWWDWSHVYLVTAEKSDGKEVITGFAHWSRIAPSNKVNRRAGWELAWWDPRRLLKPVFNAAVKFMHWISPNRATSPELEDMVEQGYPFLDHIWLGDREQSWYLESLAVHPDFQKKGQGRALVAWGLEQAKKEGIACSVIAADGKEKFYQACGFNVGPVGRAGEGEGNPLHDVDGGLVFFRDKDGVVVEEREPGVWMEGNGVFDWEEWLRRTAKGREV</sequence>
<comment type="caution">
    <text evidence="2">The sequence shown here is derived from an EMBL/GenBank/DDBJ whole genome shotgun (WGS) entry which is preliminary data.</text>
</comment>
<organism evidence="2 3">
    <name type="scientific">Exophiala viscosa</name>
    <dbReference type="NCBI Taxonomy" id="2486360"/>
    <lineage>
        <taxon>Eukaryota</taxon>
        <taxon>Fungi</taxon>
        <taxon>Dikarya</taxon>
        <taxon>Ascomycota</taxon>
        <taxon>Pezizomycotina</taxon>
        <taxon>Eurotiomycetes</taxon>
        <taxon>Chaetothyriomycetidae</taxon>
        <taxon>Chaetothyriales</taxon>
        <taxon>Herpotrichiellaceae</taxon>
        <taxon>Exophiala</taxon>
    </lineage>
</organism>
<dbReference type="InterPro" id="IPR016181">
    <property type="entry name" value="Acyl_CoA_acyltransferase"/>
</dbReference>
<evidence type="ECO:0000313" key="2">
    <source>
        <dbReference type="EMBL" id="KAI1612444.1"/>
    </source>
</evidence>
<dbReference type="Gene3D" id="3.40.630.30">
    <property type="match status" value="1"/>
</dbReference>
<dbReference type="EMBL" id="MU404354">
    <property type="protein sequence ID" value="KAI1612444.1"/>
    <property type="molecule type" value="Genomic_DNA"/>
</dbReference>
<dbReference type="CDD" id="cd04301">
    <property type="entry name" value="NAT_SF"/>
    <property type="match status" value="1"/>
</dbReference>
<dbReference type="PANTHER" id="PTHR42791:SF16">
    <property type="entry name" value="N-ACETYLTRANSFERASE DOMAIN-CONTAINING PROTEIN"/>
    <property type="match status" value="1"/>
</dbReference>
<reference evidence="2" key="1">
    <citation type="journal article" date="2022" name="bioRxiv">
        <title>Deciphering the potential niche of two novel black yeast fungi from a biological soil crust based on their genomes, phenotypes, and melanin regulation.</title>
        <authorList>
            <consortium name="DOE Joint Genome Institute"/>
            <person name="Carr E.C."/>
            <person name="Barton Q."/>
            <person name="Grambo S."/>
            <person name="Sullivan M."/>
            <person name="Renfro C.M."/>
            <person name="Kuo A."/>
            <person name="Pangilinan J."/>
            <person name="Lipzen A."/>
            <person name="Keymanesh K."/>
            <person name="Savage E."/>
            <person name="Barry K."/>
            <person name="Grigoriev I.V."/>
            <person name="Riekhof W.R."/>
            <person name="Harris S.S."/>
        </authorList>
    </citation>
    <scope>NUCLEOTIDE SEQUENCE</scope>
    <source>
        <strain evidence="2">JF 03-4F</strain>
    </source>
</reference>
<protein>
    <submittedName>
        <fullName evidence="2">Acyl-CoA N-acyltransferase</fullName>
    </submittedName>
</protein>
<accession>A0AAN6IEC5</accession>
<feature type="domain" description="N-acetyltransferase" evidence="1">
    <location>
        <begin position="111"/>
        <end position="257"/>
    </location>
</feature>